<gene>
    <name evidence="3" type="ORF">Plil01_001374800</name>
</gene>
<organism evidence="3 4">
    <name type="scientific">Phytophthora lilii</name>
    <dbReference type="NCBI Taxonomy" id="2077276"/>
    <lineage>
        <taxon>Eukaryota</taxon>
        <taxon>Sar</taxon>
        <taxon>Stramenopiles</taxon>
        <taxon>Oomycota</taxon>
        <taxon>Peronosporomycetes</taxon>
        <taxon>Peronosporales</taxon>
        <taxon>Peronosporaceae</taxon>
        <taxon>Phytophthora</taxon>
    </lineage>
</organism>
<dbReference type="EMBL" id="BSXW01000956">
    <property type="protein sequence ID" value="GMF32120.1"/>
    <property type="molecule type" value="Genomic_DNA"/>
</dbReference>
<proteinExistence type="predicted"/>
<feature type="signal peptide" evidence="1">
    <location>
        <begin position="1"/>
        <end position="24"/>
    </location>
</feature>
<dbReference type="Pfam" id="PF13883">
    <property type="entry name" value="CREG_beta-barrel"/>
    <property type="match status" value="1"/>
</dbReference>
<dbReference type="AlphaFoldDB" id="A0A9W6X5U9"/>
<keyword evidence="4" id="KW-1185">Reference proteome</keyword>
<evidence type="ECO:0000313" key="3">
    <source>
        <dbReference type="EMBL" id="GMF32120.1"/>
    </source>
</evidence>
<protein>
    <submittedName>
        <fullName evidence="3">Unnamed protein product</fullName>
    </submittedName>
</protein>
<dbReference type="OrthoDB" id="46836at2759"/>
<keyword evidence="1" id="KW-0732">Signal</keyword>
<dbReference type="InterPro" id="IPR055343">
    <property type="entry name" value="CREG_beta-barrel"/>
</dbReference>
<sequence>MPLYNAFLSLVGLLVLLAPIQALASEVYNANTASLVSDTVTDRLGGGPIARLHAKHARMLVHENVWGIMATTSVSFHGSAYANVVSYSGESVREAGISRRDSHCSDVCSLDGVGFAKEEATGTMFFYLSVDDLTGELSVAGCNRSRHIS</sequence>
<reference evidence="3" key="1">
    <citation type="submission" date="2023-04" db="EMBL/GenBank/DDBJ databases">
        <title>Phytophthora lilii NBRC 32176.</title>
        <authorList>
            <person name="Ichikawa N."/>
            <person name="Sato H."/>
            <person name="Tonouchi N."/>
        </authorList>
    </citation>
    <scope>NUCLEOTIDE SEQUENCE</scope>
    <source>
        <strain evidence="3">NBRC 32176</strain>
    </source>
</reference>
<dbReference type="Proteomes" id="UP001165083">
    <property type="component" value="Unassembled WGS sequence"/>
</dbReference>
<evidence type="ECO:0000256" key="1">
    <source>
        <dbReference type="SAM" id="SignalP"/>
    </source>
</evidence>
<feature type="domain" description="CREG-like beta-barrel" evidence="2">
    <location>
        <begin position="51"/>
        <end position="90"/>
    </location>
</feature>
<evidence type="ECO:0000313" key="4">
    <source>
        <dbReference type="Proteomes" id="UP001165083"/>
    </source>
</evidence>
<comment type="caution">
    <text evidence="3">The sequence shown here is derived from an EMBL/GenBank/DDBJ whole genome shotgun (WGS) entry which is preliminary data.</text>
</comment>
<feature type="chain" id="PRO_5040752206" evidence="1">
    <location>
        <begin position="25"/>
        <end position="149"/>
    </location>
</feature>
<evidence type="ECO:0000259" key="2">
    <source>
        <dbReference type="Pfam" id="PF13883"/>
    </source>
</evidence>
<name>A0A9W6X5U9_9STRA</name>
<accession>A0A9W6X5U9</accession>